<reference evidence="2" key="1">
    <citation type="journal article" date="2019" name="Int. J. Syst. Evol. Microbiol.">
        <title>The Global Catalogue of Microorganisms (GCM) 10K type strain sequencing project: providing services to taxonomists for standard genome sequencing and annotation.</title>
        <authorList>
            <consortium name="The Broad Institute Genomics Platform"/>
            <consortium name="The Broad Institute Genome Sequencing Center for Infectious Disease"/>
            <person name="Wu L."/>
            <person name="Ma J."/>
        </authorList>
    </citation>
    <scope>NUCLEOTIDE SEQUENCE [LARGE SCALE GENOMIC DNA]</scope>
    <source>
        <strain evidence="2">CGMCC 1.12470</strain>
    </source>
</reference>
<dbReference type="EMBL" id="JBHUDX010000004">
    <property type="protein sequence ID" value="MFD1656960.1"/>
    <property type="molecule type" value="Genomic_DNA"/>
</dbReference>
<gene>
    <name evidence="1" type="ORF">ACFSL4_01595</name>
</gene>
<sequence length="63" mass="6744">MTGPHLPPGPALLFIGADDGLVHTIHLVDRVPVRDPRDRALCRALLQHALTLVDQAEAADAES</sequence>
<comment type="caution">
    <text evidence="1">The sequence shown here is derived from an EMBL/GenBank/DDBJ whole genome shotgun (WGS) entry which is preliminary data.</text>
</comment>
<protein>
    <submittedName>
        <fullName evidence="1">Uncharacterized protein</fullName>
    </submittedName>
</protein>
<name>A0ABW4II08_9ACTN</name>
<dbReference type="Proteomes" id="UP001597261">
    <property type="component" value="Unassembled WGS sequence"/>
</dbReference>
<keyword evidence="2" id="KW-1185">Reference proteome</keyword>
<organism evidence="1 2">
    <name type="scientific">Streptomyces caeni</name>
    <dbReference type="NCBI Taxonomy" id="2307231"/>
    <lineage>
        <taxon>Bacteria</taxon>
        <taxon>Bacillati</taxon>
        <taxon>Actinomycetota</taxon>
        <taxon>Actinomycetes</taxon>
        <taxon>Kitasatosporales</taxon>
        <taxon>Streptomycetaceae</taxon>
        <taxon>Streptomyces</taxon>
    </lineage>
</organism>
<evidence type="ECO:0000313" key="2">
    <source>
        <dbReference type="Proteomes" id="UP001597261"/>
    </source>
</evidence>
<accession>A0ABW4II08</accession>
<evidence type="ECO:0000313" key="1">
    <source>
        <dbReference type="EMBL" id="MFD1656960.1"/>
    </source>
</evidence>
<proteinExistence type="predicted"/>
<dbReference type="RefSeq" id="WP_381077340.1">
    <property type="nucleotide sequence ID" value="NZ_JBHUDX010000004.1"/>
</dbReference>